<dbReference type="CDD" id="cd06559">
    <property type="entry name" value="Endonuclease_V"/>
    <property type="match status" value="1"/>
</dbReference>
<dbReference type="InParanoid" id="S0ETX0"/>
<keyword evidence="6" id="KW-0460">Magnesium</keyword>
<dbReference type="KEGG" id="ccz:CCALI_01170"/>
<dbReference type="InterPro" id="IPR007581">
    <property type="entry name" value="Endonuclease-V"/>
</dbReference>
<gene>
    <name evidence="6" type="primary">nfi</name>
    <name evidence="7" type="ORF">CCALI_01170</name>
</gene>
<dbReference type="STRING" id="454171.CP488_02927"/>
<dbReference type="PATRIC" id="fig|1303518.3.peg.1192"/>
<dbReference type="RefSeq" id="WP_016482534.1">
    <property type="nucleotide sequence ID" value="NC_021487.1"/>
</dbReference>
<keyword evidence="6" id="KW-0234">DNA repair</keyword>
<evidence type="ECO:0000256" key="2">
    <source>
        <dbReference type="ARBA" id="ARBA00022490"/>
    </source>
</evidence>
<dbReference type="FunCoup" id="S0ETX0">
    <property type="interactions" value="155"/>
</dbReference>
<keyword evidence="6" id="KW-0479">Metal-binding</keyword>
<dbReference type="NCBIfam" id="NF008629">
    <property type="entry name" value="PRK11617.1"/>
    <property type="match status" value="1"/>
</dbReference>
<keyword evidence="5 6" id="KW-0378">Hydrolase</keyword>
<comment type="subcellular location">
    <subcellularLocation>
        <location evidence="1 6">Cytoplasm</location>
    </subcellularLocation>
</comment>
<proteinExistence type="inferred from homology"/>
<sequence>MIQHAWNLTPQEAVQLQKKLAEKVRVEPLDVENVRLVAGCDISFSAHASAEAPVFAGIVVLERPQLTLKERVGVRTVASFPYIPGLLSFRESPPLLEAWARLSTHPDVLIADGQGLAHPRRFGIACHLGLLLNMPSIGVAKSLLVGHHEAVPNDVGAWQPVVDRGEVVGAALRLKQNVAPIYVSVGHRVDLMSAIRLVLQCRGLTRLPEPTRQAHLYVNALRRGEIPLD</sequence>
<feature type="binding site" evidence="6">
    <location>
        <position position="41"/>
    </location>
    <ligand>
        <name>Mg(2+)</name>
        <dbReference type="ChEBI" id="CHEBI:18420"/>
    </ligand>
</feature>
<keyword evidence="8" id="KW-1185">Reference proteome</keyword>
<evidence type="ECO:0000256" key="4">
    <source>
        <dbReference type="ARBA" id="ARBA00022759"/>
    </source>
</evidence>
<dbReference type="Gene3D" id="3.30.2170.10">
    <property type="entry name" value="archaeoglobus fulgidus dsm 4304 superfamily"/>
    <property type="match status" value="1"/>
</dbReference>
<keyword evidence="4 6" id="KW-0255">Endonuclease</keyword>
<dbReference type="GO" id="GO:0000287">
    <property type="term" value="F:magnesium ion binding"/>
    <property type="evidence" value="ECO:0007669"/>
    <property type="project" value="UniProtKB-UniRule"/>
</dbReference>
<evidence type="ECO:0000256" key="3">
    <source>
        <dbReference type="ARBA" id="ARBA00022722"/>
    </source>
</evidence>
<dbReference type="eggNOG" id="COG1515">
    <property type="taxonomic scope" value="Bacteria"/>
</dbReference>
<accession>S0ETX0</accession>
<keyword evidence="6" id="KW-0227">DNA damage</keyword>
<reference evidence="8" key="1">
    <citation type="submission" date="2013-03" db="EMBL/GenBank/DDBJ databases">
        <title>Genome sequence of Chthonomonas calidirosea, the first sequenced genome from the Armatimonadetes phylum (formally candidate division OP10).</title>
        <authorList>
            <person name="Lee K.C.Y."/>
            <person name="Morgan X.C."/>
            <person name="Dunfield P.F."/>
            <person name="Tamas I."/>
            <person name="Houghton K.M."/>
            <person name="Vyssotski M."/>
            <person name="Ryan J.L.J."/>
            <person name="Lagutin K."/>
            <person name="McDonald I.R."/>
            <person name="Stott M.B."/>
        </authorList>
    </citation>
    <scope>NUCLEOTIDE SEQUENCE [LARGE SCALE GENOMIC DNA]</scope>
    <source>
        <strain evidence="8">DSM 23976 / ICMP 18418 / T49</strain>
    </source>
</reference>
<protein>
    <recommendedName>
        <fullName evidence="6">Endonuclease V</fullName>
        <ecNumber evidence="6">3.1.21.7</ecNumber>
    </recommendedName>
    <alternativeName>
        <fullName evidence="6">Deoxyinosine 3'endonuclease</fullName>
    </alternativeName>
    <alternativeName>
        <fullName evidence="6">Deoxyribonuclease V</fullName>
        <shortName evidence="6">DNase V</shortName>
    </alternativeName>
</protein>
<keyword evidence="2 6" id="KW-0963">Cytoplasm</keyword>
<comment type="function">
    <text evidence="6">DNA repair enzyme involved in the repair of deaminated bases. Selectively cleaves double-stranded DNA at the second phosphodiester bond 3' to a deoxyinosine leaving behind the intact lesion on the nicked DNA.</text>
</comment>
<evidence type="ECO:0000256" key="5">
    <source>
        <dbReference type="ARBA" id="ARBA00022801"/>
    </source>
</evidence>
<evidence type="ECO:0000313" key="8">
    <source>
        <dbReference type="Proteomes" id="UP000014227"/>
    </source>
</evidence>
<evidence type="ECO:0000313" key="7">
    <source>
        <dbReference type="EMBL" id="CCW34989.1"/>
    </source>
</evidence>
<dbReference type="PANTHER" id="PTHR28511">
    <property type="entry name" value="ENDONUCLEASE V"/>
    <property type="match status" value="1"/>
</dbReference>
<feature type="site" description="Interaction with target DNA" evidence="6">
    <location>
        <position position="82"/>
    </location>
</feature>
<keyword evidence="3 6" id="KW-0540">Nuclease</keyword>
<dbReference type="GO" id="GO:0016891">
    <property type="term" value="F:RNA endonuclease activity producing 5'-phosphomonoesters, hydrolytic mechanism"/>
    <property type="evidence" value="ECO:0007669"/>
    <property type="project" value="TreeGrafter"/>
</dbReference>
<dbReference type="HOGENOM" id="CLU_047631_1_1_0"/>
<dbReference type="EC" id="3.1.21.7" evidence="6"/>
<organism evidence="7 8">
    <name type="scientific">Chthonomonas calidirosea (strain DSM 23976 / ICMP 18418 / T49)</name>
    <dbReference type="NCBI Taxonomy" id="1303518"/>
    <lineage>
        <taxon>Bacteria</taxon>
        <taxon>Bacillati</taxon>
        <taxon>Armatimonadota</taxon>
        <taxon>Chthonomonadia</taxon>
        <taxon>Chthonomonadales</taxon>
        <taxon>Chthonomonadaceae</taxon>
        <taxon>Chthonomonas</taxon>
    </lineage>
</organism>
<dbReference type="GO" id="GO:0006281">
    <property type="term" value="P:DNA repair"/>
    <property type="evidence" value="ECO:0007669"/>
    <property type="project" value="UniProtKB-UniRule"/>
</dbReference>
<comment type="catalytic activity">
    <reaction evidence="6">
        <text>Endonucleolytic cleavage at apurinic or apyrimidinic sites to products with a 5'-phosphate.</text>
        <dbReference type="EC" id="3.1.21.7"/>
    </reaction>
</comment>
<dbReference type="Proteomes" id="UP000014227">
    <property type="component" value="Chromosome I"/>
</dbReference>
<evidence type="ECO:0000256" key="1">
    <source>
        <dbReference type="ARBA" id="ARBA00004496"/>
    </source>
</evidence>
<feature type="binding site" evidence="6">
    <location>
        <position position="112"/>
    </location>
    <ligand>
        <name>Mg(2+)</name>
        <dbReference type="ChEBI" id="CHEBI:18420"/>
    </ligand>
</feature>
<evidence type="ECO:0000256" key="6">
    <source>
        <dbReference type="HAMAP-Rule" id="MF_00801"/>
    </source>
</evidence>
<dbReference type="GO" id="GO:0005737">
    <property type="term" value="C:cytoplasm"/>
    <property type="evidence" value="ECO:0007669"/>
    <property type="project" value="UniProtKB-SubCell"/>
</dbReference>
<name>S0ETX0_CHTCT</name>
<comment type="cofactor">
    <cofactor evidence="6">
        <name>Mg(2+)</name>
        <dbReference type="ChEBI" id="CHEBI:18420"/>
    </cofactor>
</comment>
<dbReference type="HAMAP" id="MF_00801">
    <property type="entry name" value="Endonuclease_5"/>
    <property type="match status" value="1"/>
</dbReference>
<dbReference type="GO" id="GO:0003727">
    <property type="term" value="F:single-stranded RNA binding"/>
    <property type="evidence" value="ECO:0007669"/>
    <property type="project" value="TreeGrafter"/>
</dbReference>
<comment type="similarity">
    <text evidence="6">Belongs to the endonuclease V family.</text>
</comment>
<dbReference type="Pfam" id="PF04493">
    <property type="entry name" value="Endonuclease_5"/>
    <property type="match status" value="1"/>
</dbReference>
<dbReference type="EMBL" id="HF951689">
    <property type="protein sequence ID" value="CCW34989.1"/>
    <property type="molecule type" value="Genomic_DNA"/>
</dbReference>
<dbReference type="AlphaFoldDB" id="S0ETX0"/>
<dbReference type="GO" id="GO:0043737">
    <property type="term" value="F:deoxyribonuclease V activity"/>
    <property type="evidence" value="ECO:0007669"/>
    <property type="project" value="UniProtKB-UniRule"/>
</dbReference>
<dbReference type="PANTHER" id="PTHR28511:SF1">
    <property type="entry name" value="ENDONUCLEASE V"/>
    <property type="match status" value="1"/>
</dbReference>